<protein>
    <submittedName>
        <fullName evidence="2">Uncharacterized protein</fullName>
    </submittedName>
</protein>
<keyword evidence="1" id="KW-0732">Signal</keyword>
<gene>
    <name evidence="2" type="ORF">NDU88_000049</name>
</gene>
<keyword evidence="3" id="KW-1185">Reference proteome</keyword>
<comment type="caution">
    <text evidence="2">The sequence shown here is derived from an EMBL/GenBank/DDBJ whole genome shotgun (WGS) entry which is preliminary data.</text>
</comment>
<proteinExistence type="predicted"/>
<accession>A0AAV7V5T0</accession>
<feature type="chain" id="PRO_5043350259" evidence="1">
    <location>
        <begin position="22"/>
        <end position="123"/>
    </location>
</feature>
<reference evidence="2" key="1">
    <citation type="journal article" date="2022" name="bioRxiv">
        <title>Sequencing and chromosome-scale assembly of the giantPleurodeles waltlgenome.</title>
        <authorList>
            <person name="Brown T."/>
            <person name="Elewa A."/>
            <person name="Iarovenko S."/>
            <person name="Subramanian E."/>
            <person name="Araus A.J."/>
            <person name="Petzold A."/>
            <person name="Susuki M."/>
            <person name="Suzuki K.-i.T."/>
            <person name="Hayashi T."/>
            <person name="Toyoda A."/>
            <person name="Oliveira C."/>
            <person name="Osipova E."/>
            <person name="Leigh N.D."/>
            <person name="Simon A."/>
            <person name="Yun M.H."/>
        </authorList>
    </citation>
    <scope>NUCLEOTIDE SEQUENCE</scope>
    <source>
        <strain evidence="2">20211129_DDA</strain>
        <tissue evidence="2">Liver</tissue>
    </source>
</reference>
<name>A0AAV7V5T0_PLEWA</name>
<organism evidence="2 3">
    <name type="scientific">Pleurodeles waltl</name>
    <name type="common">Iberian ribbed newt</name>
    <dbReference type="NCBI Taxonomy" id="8319"/>
    <lineage>
        <taxon>Eukaryota</taxon>
        <taxon>Metazoa</taxon>
        <taxon>Chordata</taxon>
        <taxon>Craniata</taxon>
        <taxon>Vertebrata</taxon>
        <taxon>Euteleostomi</taxon>
        <taxon>Amphibia</taxon>
        <taxon>Batrachia</taxon>
        <taxon>Caudata</taxon>
        <taxon>Salamandroidea</taxon>
        <taxon>Salamandridae</taxon>
        <taxon>Pleurodelinae</taxon>
        <taxon>Pleurodeles</taxon>
    </lineage>
</organism>
<evidence type="ECO:0000256" key="1">
    <source>
        <dbReference type="SAM" id="SignalP"/>
    </source>
</evidence>
<dbReference type="AlphaFoldDB" id="A0AAV7V5T0"/>
<sequence>MKIALSFLLVAVLCSLGLVSAAPEGLGLLSVNELTAALKKLRMFLKKVVIIEKPFSRWRTMFFKRVTVLQIWRKTYVVDYCFTYMEDIVLLYRSCSIEAMCLESDTHRQSLSSCADQFFCFVI</sequence>
<dbReference type="Proteomes" id="UP001066276">
    <property type="component" value="Chromosome 2_1"/>
</dbReference>
<dbReference type="EMBL" id="JANPWB010000003">
    <property type="protein sequence ID" value="KAJ1196176.1"/>
    <property type="molecule type" value="Genomic_DNA"/>
</dbReference>
<feature type="signal peptide" evidence="1">
    <location>
        <begin position="1"/>
        <end position="21"/>
    </location>
</feature>
<evidence type="ECO:0000313" key="3">
    <source>
        <dbReference type="Proteomes" id="UP001066276"/>
    </source>
</evidence>
<evidence type="ECO:0000313" key="2">
    <source>
        <dbReference type="EMBL" id="KAJ1196176.1"/>
    </source>
</evidence>